<evidence type="ECO:0000313" key="3">
    <source>
        <dbReference type="Proteomes" id="UP000292298"/>
    </source>
</evidence>
<proteinExistence type="predicted"/>
<sequence>MLLYNQIIPLNKDKHRRLRLNSADGDTAFAAKTHYVPVAATEFFQASRDYPLIFAGDTDGGPVALLGLRENENLFSGKNGDWAANTYVPAFVRRYPFVLAKGDEGDNFTVCFDESYPAFNSNEGEALFEENGKYTVFLNRIIDFLQQYRAEMLQTTALVERLNALDLLIQRDLEITTRNGERFSLRGFRVVDEERLRTLADGKVGELVREGYMGWIYAHLVSLNNLARLGERLPASVDVDNTRPDGEGANTETEPEVTDEVQS</sequence>
<dbReference type="AlphaFoldDB" id="A0A4Q8D2Q1"/>
<evidence type="ECO:0000256" key="1">
    <source>
        <dbReference type="SAM" id="MobiDB-lite"/>
    </source>
</evidence>
<evidence type="ECO:0000313" key="2">
    <source>
        <dbReference type="EMBL" id="RZU99622.1"/>
    </source>
</evidence>
<dbReference type="OrthoDB" id="9806524at2"/>
<name>A0A4Q8D2Q1_9GAMM</name>
<keyword evidence="3" id="KW-1185">Reference proteome</keyword>
<reference evidence="2 3" key="1">
    <citation type="submission" date="2019-02" db="EMBL/GenBank/DDBJ databases">
        <title>Genomic Encyclopedia of Type Strains, Phase IV (KMG-IV): sequencing the most valuable type-strain genomes for metagenomic binning, comparative biology and taxonomic classification.</title>
        <authorList>
            <person name="Goeker M."/>
        </authorList>
    </citation>
    <scope>NUCLEOTIDE SEQUENCE [LARGE SCALE GENOMIC DNA]</scope>
    <source>
        <strain evidence="2 3">DSM 21056</strain>
    </source>
</reference>
<feature type="compositionally biased region" description="Acidic residues" evidence="1">
    <location>
        <begin position="253"/>
        <end position="263"/>
    </location>
</feature>
<dbReference type="Pfam" id="PF07277">
    <property type="entry name" value="SapC"/>
    <property type="match status" value="1"/>
</dbReference>
<dbReference type="InterPro" id="IPR010836">
    <property type="entry name" value="SapC"/>
</dbReference>
<gene>
    <name evidence="2" type="ORF">EV698_1916</name>
</gene>
<dbReference type="Proteomes" id="UP000292298">
    <property type="component" value="Unassembled WGS sequence"/>
</dbReference>
<feature type="region of interest" description="Disordered" evidence="1">
    <location>
        <begin position="237"/>
        <end position="263"/>
    </location>
</feature>
<protein>
    <submittedName>
        <fullName evidence="2">SapC protein</fullName>
    </submittedName>
</protein>
<dbReference type="EMBL" id="SHLI01000001">
    <property type="protein sequence ID" value="RZU99622.1"/>
    <property type="molecule type" value="Genomic_DNA"/>
</dbReference>
<organism evidence="2 3">
    <name type="scientific">Spiribacter vilamensis</name>
    <dbReference type="NCBI Taxonomy" id="531306"/>
    <lineage>
        <taxon>Bacteria</taxon>
        <taxon>Pseudomonadati</taxon>
        <taxon>Pseudomonadota</taxon>
        <taxon>Gammaproteobacteria</taxon>
        <taxon>Chromatiales</taxon>
        <taxon>Ectothiorhodospiraceae</taxon>
        <taxon>Spiribacter</taxon>
    </lineage>
</organism>
<accession>A0A4Q8D2Q1</accession>
<comment type="caution">
    <text evidence="2">The sequence shown here is derived from an EMBL/GenBank/DDBJ whole genome shotgun (WGS) entry which is preliminary data.</text>
</comment>